<dbReference type="SUPFAM" id="SSF52047">
    <property type="entry name" value="RNI-like"/>
    <property type="match status" value="1"/>
</dbReference>
<name>A0A4U0TR49_9PEZI</name>
<dbReference type="AlphaFoldDB" id="A0A4U0TR49"/>
<dbReference type="CDD" id="cd09917">
    <property type="entry name" value="F-box_SF"/>
    <property type="match status" value="1"/>
</dbReference>
<dbReference type="Gene3D" id="3.80.10.10">
    <property type="entry name" value="Ribonuclease Inhibitor"/>
    <property type="match status" value="1"/>
</dbReference>
<sequence>MHDFVNLPKDVKTYIVGFISHKDDLRSLYSTCRAWYEVAIAKVYHHITIPDTLHRYTVLQGLSSENRGLQYVRHVTVPAAAVRDPYDECDDEGSDWDSGNDYPERPSRNDNAAFVFASLAQLLPQDSLLTFTYDGGRYQDLPFFEALHRRQKNLRSMRLDDIGKQLSLSALQLRGLDLSDTAQLLSKAIDLSALEVLGFQQCSNPTPVFNIMKQRVTDATSTLRSLTVTGTTGFGGKDGDDSCCNDFLQSFSGLEYLIISASGKASTWPSFAHLATHASTLRVVYLDCPWPAETAVQESLLFDMKKTFGTCFKLEQLAIRGPTLDFDNLDDSPLDEPLQCLHDALAELPLLRCLSLICLPDKVDVVTQLQHDPYFGSHVQAQLRRYASQVFEAVPKLRILGIGADLRAVWYRNHINFSNVSKPCYVRGQEIDIGGGTRGVAIETKVDRLERIEPACDVLTLKVDGQELLRYGYNR</sequence>
<gene>
    <name evidence="1" type="ORF">B0A50_06706</name>
</gene>
<dbReference type="EMBL" id="NAJL01000044">
    <property type="protein sequence ID" value="TKA24386.1"/>
    <property type="molecule type" value="Genomic_DNA"/>
</dbReference>
<organism evidence="1 2">
    <name type="scientific">Salinomyces thailandicus</name>
    <dbReference type="NCBI Taxonomy" id="706561"/>
    <lineage>
        <taxon>Eukaryota</taxon>
        <taxon>Fungi</taxon>
        <taxon>Dikarya</taxon>
        <taxon>Ascomycota</taxon>
        <taxon>Pezizomycotina</taxon>
        <taxon>Dothideomycetes</taxon>
        <taxon>Dothideomycetidae</taxon>
        <taxon>Mycosphaerellales</taxon>
        <taxon>Teratosphaeriaceae</taxon>
        <taxon>Salinomyces</taxon>
    </lineage>
</organism>
<keyword evidence="2" id="KW-1185">Reference proteome</keyword>
<evidence type="ECO:0000313" key="2">
    <source>
        <dbReference type="Proteomes" id="UP000308549"/>
    </source>
</evidence>
<dbReference type="Proteomes" id="UP000308549">
    <property type="component" value="Unassembled WGS sequence"/>
</dbReference>
<dbReference type="OrthoDB" id="3866088at2759"/>
<dbReference type="InterPro" id="IPR032675">
    <property type="entry name" value="LRR_dom_sf"/>
</dbReference>
<evidence type="ECO:0000313" key="1">
    <source>
        <dbReference type="EMBL" id="TKA24386.1"/>
    </source>
</evidence>
<evidence type="ECO:0008006" key="3">
    <source>
        <dbReference type="Google" id="ProtNLM"/>
    </source>
</evidence>
<reference evidence="1 2" key="1">
    <citation type="submission" date="2017-03" db="EMBL/GenBank/DDBJ databases">
        <title>Genomes of endolithic fungi from Antarctica.</title>
        <authorList>
            <person name="Coleine C."/>
            <person name="Masonjones S."/>
            <person name="Stajich J.E."/>
        </authorList>
    </citation>
    <scope>NUCLEOTIDE SEQUENCE [LARGE SCALE GENOMIC DNA]</scope>
    <source>
        <strain evidence="1 2">CCFEE 6315</strain>
    </source>
</reference>
<proteinExistence type="predicted"/>
<protein>
    <recommendedName>
        <fullName evidence="3">F-box domain-containing protein</fullName>
    </recommendedName>
</protein>
<comment type="caution">
    <text evidence="1">The sequence shown here is derived from an EMBL/GenBank/DDBJ whole genome shotgun (WGS) entry which is preliminary data.</text>
</comment>
<accession>A0A4U0TR49</accession>